<sequence length="29" mass="3523">MYIITPYYIKYSIFSVKHPNNKIKYNING</sequence>
<organism evidence="1">
    <name type="scientific">viral metagenome</name>
    <dbReference type="NCBI Taxonomy" id="1070528"/>
    <lineage>
        <taxon>unclassified sequences</taxon>
        <taxon>metagenomes</taxon>
        <taxon>organismal metagenomes</taxon>
    </lineage>
</organism>
<proteinExistence type="predicted"/>
<evidence type="ECO:0000313" key="1">
    <source>
        <dbReference type="EMBL" id="QHS90273.1"/>
    </source>
</evidence>
<reference evidence="1" key="1">
    <citation type="journal article" date="2020" name="Nature">
        <title>Giant virus diversity and host interactions through global metagenomics.</title>
        <authorList>
            <person name="Schulz F."/>
            <person name="Roux S."/>
            <person name="Paez-Espino D."/>
            <person name="Jungbluth S."/>
            <person name="Walsh D.A."/>
            <person name="Denef V.J."/>
            <person name="McMahon K.D."/>
            <person name="Konstantinidis K.T."/>
            <person name="Eloe-Fadrosh E.A."/>
            <person name="Kyrpides N.C."/>
            <person name="Woyke T."/>
        </authorList>
    </citation>
    <scope>NUCLEOTIDE SEQUENCE</scope>
    <source>
        <strain evidence="1">GVMAG-M-3300010160-60</strain>
    </source>
</reference>
<accession>A0A6C0BFX3</accession>
<name>A0A6C0BFX3_9ZZZZ</name>
<dbReference type="EMBL" id="MN739131">
    <property type="protein sequence ID" value="QHS90273.1"/>
    <property type="molecule type" value="Genomic_DNA"/>
</dbReference>
<dbReference type="AlphaFoldDB" id="A0A6C0BFX3"/>
<protein>
    <submittedName>
        <fullName evidence="1">Uncharacterized protein</fullName>
    </submittedName>
</protein>